<protein>
    <submittedName>
        <fullName evidence="2">Trypsin-like peptidase domain-containing protein</fullName>
    </submittedName>
</protein>
<evidence type="ECO:0000313" key="3">
    <source>
        <dbReference type="Proteomes" id="UP000594688"/>
    </source>
</evidence>
<gene>
    <name evidence="2" type="ORF">G3M70_07400</name>
</gene>
<dbReference type="EMBL" id="CP048685">
    <property type="protein sequence ID" value="QPJ61721.1"/>
    <property type="molecule type" value="Genomic_DNA"/>
</dbReference>
<evidence type="ECO:0000256" key="1">
    <source>
        <dbReference type="SAM" id="Phobius"/>
    </source>
</evidence>
<accession>A0A7T0BVH4</accession>
<proteinExistence type="predicted"/>
<evidence type="ECO:0000313" key="2">
    <source>
        <dbReference type="EMBL" id="QPJ61721.1"/>
    </source>
</evidence>
<dbReference type="Proteomes" id="UP000594688">
    <property type="component" value="Chromosome"/>
</dbReference>
<keyword evidence="1" id="KW-0472">Membrane</keyword>
<keyword evidence="1" id="KW-1133">Transmembrane helix</keyword>
<feature type="transmembrane region" description="Helical" evidence="1">
    <location>
        <begin position="6"/>
        <end position="24"/>
    </location>
</feature>
<dbReference type="AlphaFoldDB" id="A0A7T0BVH4"/>
<dbReference type="KEGG" id="nli:G3M70_07400"/>
<reference evidence="2 3" key="1">
    <citation type="submission" date="2020-02" db="EMBL/GenBank/DDBJ databases">
        <title>Genomic and physiological characterization of two novel Nitrospinaceae genera.</title>
        <authorList>
            <person name="Mueller A.J."/>
            <person name="Jung M.-Y."/>
            <person name="Strachan C.R."/>
            <person name="Herbold C.W."/>
            <person name="Kirkegaard R.H."/>
            <person name="Daims H."/>
        </authorList>
    </citation>
    <scope>NUCLEOTIDE SEQUENCE [LARGE SCALE GENOMIC DNA]</scope>
    <source>
        <strain evidence="2">EB</strain>
    </source>
</reference>
<organism evidence="2 3">
    <name type="scientific">Candidatus Nitronauta litoralis</name>
    <dbReference type="NCBI Taxonomy" id="2705533"/>
    <lineage>
        <taxon>Bacteria</taxon>
        <taxon>Pseudomonadati</taxon>
        <taxon>Nitrospinota/Tectimicrobiota group</taxon>
        <taxon>Nitrospinota</taxon>
        <taxon>Nitrospinia</taxon>
        <taxon>Nitrospinales</taxon>
        <taxon>Nitrospinaceae</taxon>
        <taxon>Candidatus Nitronauta</taxon>
    </lineage>
</organism>
<name>A0A7T0BVH4_9BACT</name>
<dbReference type="Gene3D" id="2.40.10.120">
    <property type="match status" value="1"/>
</dbReference>
<sequence>MNMHKVIGIVLITGVLISIMIWSTPVARLGSGFIVGDAQYILTYYDLVKESENIQIKFPNEDNIAAKPIYKNKTDNLVILKLVQPPKVKREPLFFQKENRNIKESYVFSLGYPWTNTLEDKHIMLEGNLIMAIENETGLMKIDIQMDPIHSGSPLFNGKGEVVGMVISAETLEDRGNYSENPHPAIPSAVLIDLMNKNDIPFEGKSKTTLNISAMDEYIEMIRNNVVLIEAR</sequence>
<dbReference type="InterPro" id="IPR009003">
    <property type="entry name" value="Peptidase_S1_PA"/>
</dbReference>
<dbReference type="SUPFAM" id="SSF50494">
    <property type="entry name" value="Trypsin-like serine proteases"/>
    <property type="match status" value="1"/>
</dbReference>
<dbReference type="Pfam" id="PF13365">
    <property type="entry name" value="Trypsin_2"/>
    <property type="match status" value="1"/>
</dbReference>
<keyword evidence="1" id="KW-0812">Transmembrane</keyword>